<dbReference type="AlphaFoldDB" id="A0AAW2UPF2"/>
<comment type="caution">
    <text evidence="1">The sequence shown here is derived from an EMBL/GenBank/DDBJ whole genome shotgun (WGS) entry which is preliminary data.</text>
</comment>
<accession>A0AAW2UPF2</accession>
<dbReference type="PANTHER" id="PTHR33437">
    <property type="entry name" value="OS06G0361200 PROTEIN"/>
    <property type="match status" value="1"/>
</dbReference>
<dbReference type="PANTHER" id="PTHR33437:SF2">
    <property type="entry name" value="OS06G0361200 PROTEIN"/>
    <property type="match status" value="1"/>
</dbReference>
<evidence type="ECO:0000313" key="1">
    <source>
        <dbReference type="EMBL" id="KAL0418919.1"/>
    </source>
</evidence>
<gene>
    <name evidence="1" type="ORF">Sradi_1305400</name>
</gene>
<dbReference type="EMBL" id="JACGWJ010000005">
    <property type="protein sequence ID" value="KAL0418919.1"/>
    <property type="molecule type" value="Genomic_DNA"/>
</dbReference>
<name>A0AAW2UPF2_SESRA</name>
<sequence>MQARQYPFLGSAVSRIFGDLLEANLIDVPKIKRPEEAEQKDGLKNCKYHRLVGHAIKDCFVFKDKVMQ</sequence>
<reference evidence="1" key="1">
    <citation type="submission" date="2020-06" db="EMBL/GenBank/DDBJ databases">
        <authorList>
            <person name="Li T."/>
            <person name="Hu X."/>
            <person name="Zhang T."/>
            <person name="Song X."/>
            <person name="Zhang H."/>
            <person name="Dai N."/>
            <person name="Sheng W."/>
            <person name="Hou X."/>
            <person name="Wei L."/>
        </authorList>
    </citation>
    <scope>NUCLEOTIDE SEQUENCE</scope>
    <source>
        <strain evidence="1">G02</strain>
        <tissue evidence="1">Leaf</tissue>
    </source>
</reference>
<reference evidence="1" key="2">
    <citation type="journal article" date="2024" name="Plant">
        <title>Genomic evolution and insights into agronomic trait innovations of Sesamum species.</title>
        <authorList>
            <person name="Miao H."/>
            <person name="Wang L."/>
            <person name="Qu L."/>
            <person name="Liu H."/>
            <person name="Sun Y."/>
            <person name="Le M."/>
            <person name="Wang Q."/>
            <person name="Wei S."/>
            <person name="Zheng Y."/>
            <person name="Lin W."/>
            <person name="Duan Y."/>
            <person name="Cao H."/>
            <person name="Xiong S."/>
            <person name="Wang X."/>
            <person name="Wei L."/>
            <person name="Li C."/>
            <person name="Ma Q."/>
            <person name="Ju M."/>
            <person name="Zhao R."/>
            <person name="Li G."/>
            <person name="Mu C."/>
            <person name="Tian Q."/>
            <person name="Mei H."/>
            <person name="Zhang T."/>
            <person name="Gao T."/>
            <person name="Zhang H."/>
        </authorList>
    </citation>
    <scope>NUCLEOTIDE SEQUENCE</scope>
    <source>
        <strain evidence="1">G02</strain>
    </source>
</reference>
<proteinExistence type="predicted"/>
<protein>
    <submittedName>
        <fullName evidence="1">Uncharacterized protein</fullName>
    </submittedName>
</protein>
<organism evidence="1">
    <name type="scientific">Sesamum radiatum</name>
    <name type="common">Black benniseed</name>
    <dbReference type="NCBI Taxonomy" id="300843"/>
    <lineage>
        <taxon>Eukaryota</taxon>
        <taxon>Viridiplantae</taxon>
        <taxon>Streptophyta</taxon>
        <taxon>Embryophyta</taxon>
        <taxon>Tracheophyta</taxon>
        <taxon>Spermatophyta</taxon>
        <taxon>Magnoliopsida</taxon>
        <taxon>eudicotyledons</taxon>
        <taxon>Gunneridae</taxon>
        <taxon>Pentapetalae</taxon>
        <taxon>asterids</taxon>
        <taxon>lamiids</taxon>
        <taxon>Lamiales</taxon>
        <taxon>Pedaliaceae</taxon>
        <taxon>Sesamum</taxon>
    </lineage>
</organism>